<feature type="domain" description="C2H2-type" evidence="11">
    <location>
        <begin position="456"/>
        <end position="482"/>
    </location>
</feature>
<dbReference type="Pfam" id="PF00096">
    <property type="entry name" value="zf-C2H2"/>
    <property type="match status" value="2"/>
</dbReference>
<dbReference type="InterPro" id="IPR013087">
    <property type="entry name" value="Znf_C2H2_type"/>
</dbReference>
<dbReference type="GO" id="GO:0008270">
    <property type="term" value="F:zinc ion binding"/>
    <property type="evidence" value="ECO:0007669"/>
    <property type="project" value="UniProtKB-KW"/>
</dbReference>
<feature type="compositionally biased region" description="Basic residues" evidence="10">
    <location>
        <begin position="402"/>
        <end position="416"/>
    </location>
</feature>
<name>A0A8J2T930_ZYGB2</name>
<keyword evidence="13" id="KW-1185">Reference proteome</keyword>
<comment type="similarity">
    <text evidence="1">Belongs to the krueppel C2H2-type zinc-finger protein family.</text>
</comment>
<evidence type="ECO:0000256" key="7">
    <source>
        <dbReference type="ARBA" id="ARBA00023163"/>
    </source>
</evidence>
<feature type="region of interest" description="Disordered" evidence="10">
    <location>
        <begin position="138"/>
        <end position="180"/>
    </location>
</feature>
<dbReference type="GO" id="GO:0000981">
    <property type="term" value="F:DNA-binding transcription factor activity, RNA polymerase II-specific"/>
    <property type="evidence" value="ECO:0007669"/>
    <property type="project" value="TreeGrafter"/>
</dbReference>
<evidence type="ECO:0000256" key="9">
    <source>
        <dbReference type="PROSITE-ProRule" id="PRU00042"/>
    </source>
</evidence>
<dbReference type="InterPro" id="IPR036236">
    <property type="entry name" value="Znf_C2H2_sf"/>
</dbReference>
<evidence type="ECO:0000259" key="11">
    <source>
        <dbReference type="PROSITE" id="PS50157"/>
    </source>
</evidence>
<evidence type="ECO:0000313" key="12">
    <source>
        <dbReference type="EMBL" id="CDF90338.1"/>
    </source>
</evidence>
<keyword evidence="5" id="KW-0862">Zinc</keyword>
<evidence type="ECO:0000256" key="6">
    <source>
        <dbReference type="ARBA" id="ARBA00023015"/>
    </source>
</evidence>
<dbReference type="PANTHER" id="PTHR46105">
    <property type="entry name" value="AGAP004733-PA"/>
    <property type="match status" value="1"/>
</dbReference>
<protein>
    <submittedName>
        <fullName evidence="12">ZYBA0S06-06216g1_1</fullName>
    </submittedName>
</protein>
<accession>A0A8J2T930</accession>
<keyword evidence="3" id="KW-0677">Repeat</keyword>
<reference evidence="13" key="1">
    <citation type="journal article" date="2013" name="Genome Announc.">
        <title>Genome sequence of the food spoilage yeast Zygosaccharomyces bailii CLIB 213(T).</title>
        <authorList>
            <person name="Galeote V."/>
            <person name="Bigey F."/>
            <person name="Devillers H."/>
            <person name="Neuveglise C."/>
            <person name="Dequin S."/>
        </authorList>
    </citation>
    <scope>NUCLEOTIDE SEQUENCE [LARGE SCALE GENOMIC DNA]</scope>
    <source>
        <strain evidence="13">CLIB 213 / ATCC 58445 / CBS 680 / CCRC 21525 / NBRC 1098 / NCYC 1416 / NRRL Y-2227</strain>
    </source>
</reference>
<evidence type="ECO:0000256" key="1">
    <source>
        <dbReference type="ARBA" id="ARBA00006991"/>
    </source>
</evidence>
<dbReference type="Proteomes" id="UP000019375">
    <property type="component" value="Unassembled WGS sequence"/>
</dbReference>
<dbReference type="SMART" id="SM00355">
    <property type="entry name" value="ZnF_C2H2"/>
    <property type="match status" value="2"/>
</dbReference>
<gene>
    <name evidence="12" type="ORF">BN860_06216g</name>
</gene>
<keyword evidence="2" id="KW-0479">Metal-binding</keyword>
<evidence type="ECO:0000313" key="13">
    <source>
        <dbReference type="Proteomes" id="UP000019375"/>
    </source>
</evidence>
<evidence type="ECO:0000256" key="4">
    <source>
        <dbReference type="ARBA" id="ARBA00022771"/>
    </source>
</evidence>
<evidence type="ECO:0000256" key="2">
    <source>
        <dbReference type="ARBA" id="ARBA00022723"/>
    </source>
</evidence>
<dbReference type="PROSITE" id="PS50157">
    <property type="entry name" value="ZINC_FINGER_C2H2_2"/>
    <property type="match status" value="2"/>
</dbReference>
<feature type="compositionally biased region" description="Low complexity" evidence="10">
    <location>
        <begin position="143"/>
        <end position="169"/>
    </location>
</feature>
<evidence type="ECO:0000256" key="5">
    <source>
        <dbReference type="ARBA" id="ARBA00022833"/>
    </source>
</evidence>
<feature type="region of interest" description="Disordered" evidence="10">
    <location>
        <begin position="367"/>
        <end position="424"/>
    </location>
</feature>
<evidence type="ECO:0000256" key="8">
    <source>
        <dbReference type="ARBA" id="ARBA00023242"/>
    </source>
</evidence>
<dbReference type="FunFam" id="3.30.160.60:FF:000464">
    <property type="entry name" value="Zinc finger and SCAN domain containing 25"/>
    <property type="match status" value="1"/>
</dbReference>
<feature type="region of interest" description="Disordered" evidence="10">
    <location>
        <begin position="259"/>
        <end position="278"/>
    </location>
</feature>
<feature type="domain" description="C2H2-type" evidence="11">
    <location>
        <begin position="427"/>
        <end position="455"/>
    </location>
</feature>
<dbReference type="OrthoDB" id="654211at2759"/>
<dbReference type="EMBL" id="HG316459">
    <property type="protein sequence ID" value="CDF90338.1"/>
    <property type="molecule type" value="Genomic_DNA"/>
</dbReference>
<keyword evidence="7" id="KW-0804">Transcription</keyword>
<keyword evidence="6" id="KW-0805">Transcription regulation</keyword>
<evidence type="ECO:0000256" key="10">
    <source>
        <dbReference type="SAM" id="MobiDB-lite"/>
    </source>
</evidence>
<dbReference type="InterPro" id="IPR050457">
    <property type="entry name" value="ZnFinger_BTB_dom_contain"/>
</dbReference>
<dbReference type="AlphaFoldDB" id="A0A8J2T930"/>
<sequence>MESLSRMSLYQLGRVESNDTAVGSGLFSNPKYEAAAEGAVSDLDHFNLQLTRDKGAADAVNNDLTGNTMTSEASAGAMPKGSTGIVNTVFEDYLDLEAMQNSRKQSRRLSISNYNVDNAGYYEYEFFGKNKHGAVFSEDTGVDSTDSSKSTNNSNTNNNNNNGNSNSNNDDNDFDLNPDDVVMMSDEDWVPPVARSDTAVQAGPSNELFDFGPQPESFEVPSPDDYNFEVDVPLIEQAAQQPPKKKVKDYFRLSFFGGSSSTSASSSSGAVGGSSSATTTTTAAASSSASSGDLVLGDEPIFKKRYFWNRNPIKRRTRSDVDLFGMPPEEDSALINPSQLVATGDYDEDTDEHTEAEPVAIQSTGFSSLADSGRLPSSAATPSPTKAAASVVPPASFSPPLMRKKLGSMPKTRGRKPSPIPDASKHFGCDYCDRRFKRQEHLKRHVRSLHMCEKPFGCPVCGKKFSRSDNLNQHIKTHAHQQ</sequence>
<evidence type="ECO:0000256" key="3">
    <source>
        <dbReference type="ARBA" id="ARBA00022737"/>
    </source>
</evidence>
<dbReference type="PANTHER" id="PTHR46105:SF28">
    <property type="entry name" value="ZINC FINGER PROTEIN 37-LIKE"/>
    <property type="match status" value="1"/>
</dbReference>
<organism evidence="12 13">
    <name type="scientific">Zygosaccharomyces bailii (strain CLIB 213 / ATCC 58445 / CBS 680 / BCRC 21525 / NBRC 1098 / NCYC 1416 / NRRL Y-2227)</name>
    <dbReference type="NCBI Taxonomy" id="1333698"/>
    <lineage>
        <taxon>Eukaryota</taxon>
        <taxon>Fungi</taxon>
        <taxon>Dikarya</taxon>
        <taxon>Ascomycota</taxon>
        <taxon>Saccharomycotina</taxon>
        <taxon>Saccharomycetes</taxon>
        <taxon>Saccharomycetales</taxon>
        <taxon>Saccharomycetaceae</taxon>
        <taxon>Zygosaccharomyces</taxon>
    </lineage>
</organism>
<dbReference type="GO" id="GO:0000978">
    <property type="term" value="F:RNA polymerase II cis-regulatory region sequence-specific DNA binding"/>
    <property type="evidence" value="ECO:0007669"/>
    <property type="project" value="TreeGrafter"/>
</dbReference>
<proteinExistence type="inferred from homology"/>
<feature type="compositionally biased region" description="Low complexity" evidence="10">
    <location>
        <begin position="376"/>
        <end position="400"/>
    </location>
</feature>
<keyword evidence="4 9" id="KW-0863">Zinc-finger</keyword>
<keyword evidence="8" id="KW-0539">Nucleus</keyword>
<dbReference type="SUPFAM" id="SSF57667">
    <property type="entry name" value="beta-beta-alpha zinc fingers"/>
    <property type="match status" value="1"/>
</dbReference>
<dbReference type="PROSITE" id="PS00028">
    <property type="entry name" value="ZINC_FINGER_C2H2_1"/>
    <property type="match status" value="2"/>
</dbReference>
<dbReference type="Gene3D" id="3.30.160.60">
    <property type="entry name" value="Classic Zinc Finger"/>
    <property type="match status" value="2"/>
</dbReference>